<dbReference type="InterPro" id="IPR048685">
    <property type="entry name" value="COG3_C"/>
</dbReference>
<evidence type="ECO:0000256" key="3">
    <source>
        <dbReference type="ARBA" id="ARBA00020976"/>
    </source>
</evidence>
<feature type="domain" description="Conserved oligomeric Golgi complex subunit 3 N-terminal" evidence="9">
    <location>
        <begin position="115"/>
        <end position="258"/>
    </location>
</feature>
<dbReference type="Pfam" id="PF04136">
    <property type="entry name" value="COG3_N"/>
    <property type="match status" value="1"/>
</dbReference>
<organism evidence="11">
    <name type="scientific">Anopheles sinensis</name>
    <name type="common">Mosquito</name>
    <dbReference type="NCBI Taxonomy" id="74873"/>
    <lineage>
        <taxon>Eukaryota</taxon>
        <taxon>Metazoa</taxon>
        <taxon>Ecdysozoa</taxon>
        <taxon>Arthropoda</taxon>
        <taxon>Hexapoda</taxon>
        <taxon>Insecta</taxon>
        <taxon>Pterygota</taxon>
        <taxon>Neoptera</taxon>
        <taxon>Endopterygota</taxon>
        <taxon>Diptera</taxon>
        <taxon>Nematocera</taxon>
        <taxon>Culicoidea</taxon>
        <taxon>Culicidae</taxon>
        <taxon>Anophelinae</taxon>
        <taxon>Anopheles</taxon>
    </lineage>
</organism>
<dbReference type="Pfam" id="PF20671">
    <property type="entry name" value="COG3_C"/>
    <property type="match status" value="1"/>
</dbReference>
<evidence type="ECO:0000256" key="1">
    <source>
        <dbReference type="ARBA" id="ARBA00004395"/>
    </source>
</evidence>
<evidence type="ECO:0000259" key="9">
    <source>
        <dbReference type="Pfam" id="PF04136"/>
    </source>
</evidence>
<evidence type="ECO:0000259" key="10">
    <source>
        <dbReference type="Pfam" id="PF20671"/>
    </source>
</evidence>
<reference evidence="11 13" key="1">
    <citation type="journal article" date="2014" name="BMC Genomics">
        <title>Genome sequence of Anopheles sinensis provides insight into genetics basis of mosquito competence for malaria parasites.</title>
        <authorList>
            <person name="Zhou D."/>
            <person name="Zhang D."/>
            <person name="Ding G."/>
            <person name="Shi L."/>
            <person name="Hou Q."/>
            <person name="Ye Y."/>
            <person name="Xu Y."/>
            <person name="Zhou H."/>
            <person name="Xiong C."/>
            <person name="Li S."/>
            <person name="Yu J."/>
            <person name="Hong S."/>
            <person name="Yu X."/>
            <person name="Zou P."/>
            <person name="Chen C."/>
            <person name="Chang X."/>
            <person name="Wang W."/>
            <person name="Lv Y."/>
            <person name="Sun Y."/>
            <person name="Ma L."/>
            <person name="Shen B."/>
            <person name="Zhu C."/>
        </authorList>
    </citation>
    <scope>NUCLEOTIDE SEQUENCE [LARGE SCALE GENOMIC DNA]</scope>
</reference>
<keyword evidence="4" id="KW-0813">Transport</keyword>
<dbReference type="OrthoDB" id="296793at2759"/>
<keyword evidence="6" id="KW-0333">Golgi apparatus</keyword>
<dbReference type="GO" id="GO:0006886">
    <property type="term" value="P:intracellular protein transport"/>
    <property type="evidence" value="ECO:0007669"/>
    <property type="project" value="InterPro"/>
</dbReference>
<evidence type="ECO:0000256" key="4">
    <source>
        <dbReference type="ARBA" id="ARBA00022448"/>
    </source>
</evidence>
<evidence type="ECO:0000256" key="8">
    <source>
        <dbReference type="ARBA" id="ARBA00031339"/>
    </source>
</evidence>
<accession>A0A084WSX5</accession>
<dbReference type="EMBL" id="KE525419">
    <property type="protein sequence ID" value="KFB53319.1"/>
    <property type="molecule type" value="Genomic_DNA"/>
</dbReference>
<dbReference type="GO" id="GO:0007030">
    <property type="term" value="P:Golgi organization"/>
    <property type="evidence" value="ECO:0007669"/>
    <property type="project" value="TreeGrafter"/>
</dbReference>
<dbReference type="EnsemblMetazoa" id="ASIC021633-RA">
    <property type="protein sequence ID" value="ASIC021633-PA"/>
    <property type="gene ID" value="ASIC021633"/>
</dbReference>
<comment type="subcellular location">
    <subcellularLocation>
        <location evidence="1">Golgi apparatus membrane</location>
        <topology evidence="1">Peripheral membrane protein</topology>
    </subcellularLocation>
</comment>
<dbReference type="VEuPathDB" id="VectorBase:ASIS020234"/>
<comment type="similarity">
    <text evidence="2">Belongs to the COG3 family.</text>
</comment>
<protein>
    <recommendedName>
        <fullName evidence="3">Conserved oligomeric Golgi complex subunit 3</fullName>
    </recommendedName>
    <alternativeName>
        <fullName evidence="8">Component of oligomeric Golgi complex 3</fullName>
    </alternativeName>
</protein>
<dbReference type="EMBL" id="ATLV01026741">
    <property type="status" value="NOT_ANNOTATED_CDS"/>
    <property type="molecule type" value="Genomic_DNA"/>
</dbReference>
<dbReference type="PANTHER" id="PTHR13302">
    <property type="entry name" value="CONSERVED OLIGOMERIC GOLGI COMPLEX COMPONENT 3"/>
    <property type="match status" value="1"/>
</dbReference>
<evidence type="ECO:0000313" key="12">
    <source>
        <dbReference type="EnsemblMetazoa" id="ASIC021633-PA"/>
    </source>
</evidence>
<feature type="domain" description="Conserved oligomeric Golgi complex subunit 3 C-terminal" evidence="10">
    <location>
        <begin position="293"/>
        <end position="651"/>
    </location>
</feature>
<dbReference type="InterPro" id="IPR007265">
    <property type="entry name" value="COG_su3"/>
</dbReference>
<evidence type="ECO:0000256" key="5">
    <source>
        <dbReference type="ARBA" id="ARBA00022927"/>
    </source>
</evidence>
<dbReference type="GO" id="GO:0005801">
    <property type="term" value="C:cis-Golgi network"/>
    <property type="evidence" value="ECO:0007669"/>
    <property type="project" value="InterPro"/>
</dbReference>
<dbReference type="STRING" id="74873.A0A084WSX5"/>
<sequence>MENTATLRADNANLRKIQAKLVQWELKENPLAPLSSAQTDFINRLSDLASGNVAPNGETPADAVEKSSEPTEELPASLEQFKQSACVIDSTQNFLSWYNSIDAEILEHFDDVYLEYYEQLRSRAGECDQMLKEIDVSLESLGKLTQEFNFVSEKTSSLHEASESLLQDQTKLSDTGEEIRKRLKYFTQAESISQRLHNPTFSVSNDTFVDILNTIDDCIEYMRVNPNFSEASAYSVKYRTCLAKATQMMKTYVTNILSNATAQVMAPKGSGAPKSLEALEQPKVGDRSAEAAFALFYGKFQASSSRVQRITAMIEERLDRSPDYEQLLGELHQTYLTQRAAIMSTGVDQAIKDLAKKHKGDHCALVRSACAFMVHISQDEHRLFYQFFAKPSGQLLGYMEGLCTILYDTLRPYIIRIDHLETLAEICSILKVEMLDEHVTYSPDSLEAFAKIVYQLLQDVQERIGFRAQNYLESDIRNYKPSAGDLAYPEKLEMMESIALSLQDNSHHYHHNPHQHLRRADSRSSITSGVSMDTSLDAPAGPTAEHTLKVRSGNSPADLHGMWYPTVRRTLVCLSRLYRCIDKSIFQSLSQQALTHCIHSVSSAAAQIAQSRTTIDGELFEIKHLLILREQIAPFRVDFTAKETSLDFSKVRTAAYELLQKRKQLFSLGSNNALLEFLLDGTPQVREQLLDSRKDVDRQLKTVCETFIRDATRQLVGPVLTFIESAQGYVKNQPNTGKTGATGGAASGGAVGQSTGMALRMAPFAAPQQISSIIQECLRNIKSKLSGLQRSMQLYLANKDTEFILFRPIRNNIIGAFVKLEQILLLNAYTKDDLTIVSCPSAEQISVLLSSVNLAGSGTSDPTVAAFGKTQTTDAQRKISTSSIGSGGSTKAPIEKKVSFDSGANTVVEIERIEVVGESVGETEVEQGREVLVADQDRLVGEENTEAKSIGVEAERA</sequence>
<dbReference type="GO" id="GO:0017119">
    <property type="term" value="C:Golgi transport complex"/>
    <property type="evidence" value="ECO:0007669"/>
    <property type="project" value="TreeGrafter"/>
</dbReference>
<evidence type="ECO:0000256" key="7">
    <source>
        <dbReference type="ARBA" id="ARBA00023136"/>
    </source>
</evidence>
<dbReference type="VEuPathDB" id="VectorBase:ASIC021633"/>
<proteinExistence type="inferred from homology"/>
<keyword evidence="5" id="KW-0653">Protein transport</keyword>
<evidence type="ECO:0000313" key="13">
    <source>
        <dbReference type="Proteomes" id="UP000030765"/>
    </source>
</evidence>
<dbReference type="AlphaFoldDB" id="A0A084WSX5"/>
<name>A0A084WSX5_ANOSI</name>
<dbReference type="GO" id="GO:0006891">
    <property type="term" value="P:intra-Golgi vesicle-mediated transport"/>
    <property type="evidence" value="ECO:0007669"/>
    <property type="project" value="TreeGrafter"/>
</dbReference>
<evidence type="ECO:0000256" key="6">
    <source>
        <dbReference type="ARBA" id="ARBA00023034"/>
    </source>
</evidence>
<dbReference type="InterPro" id="IPR048320">
    <property type="entry name" value="COG3_N"/>
</dbReference>
<reference evidence="12" key="2">
    <citation type="submission" date="2020-05" db="UniProtKB">
        <authorList>
            <consortium name="EnsemblMetazoa"/>
        </authorList>
    </citation>
    <scope>IDENTIFICATION</scope>
</reference>
<dbReference type="GO" id="GO:0000139">
    <property type="term" value="C:Golgi membrane"/>
    <property type="evidence" value="ECO:0007669"/>
    <property type="project" value="UniProtKB-SubCell"/>
</dbReference>
<dbReference type="PANTHER" id="PTHR13302:SF8">
    <property type="entry name" value="CONSERVED OLIGOMERIC GOLGI COMPLEX SUBUNIT 3"/>
    <property type="match status" value="1"/>
</dbReference>
<keyword evidence="13" id="KW-1185">Reference proteome</keyword>
<evidence type="ECO:0000313" key="11">
    <source>
        <dbReference type="EMBL" id="KFB53319.1"/>
    </source>
</evidence>
<dbReference type="OMA" id="DEFELWG"/>
<dbReference type="Proteomes" id="UP000030765">
    <property type="component" value="Unassembled WGS sequence"/>
</dbReference>
<evidence type="ECO:0000256" key="2">
    <source>
        <dbReference type="ARBA" id="ARBA00009936"/>
    </source>
</evidence>
<keyword evidence="7" id="KW-0472">Membrane</keyword>
<gene>
    <name evidence="11" type="ORF">ZHAS_00021633</name>
</gene>